<feature type="chain" id="PRO_5045669983" description="DUF481 domain-containing protein" evidence="1">
    <location>
        <begin position="23"/>
        <end position="357"/>
    </location>
</feature>
<evidence type="ECO:0000256" key="1">
    <source>
        <dbReference type="SAM" id="SignalP"/>
    </source>
</evidence>
<gene>
    <name evidence="2" type="ORF">Aconfl_38190</name>
</gene>
<comment type="caution">
    <text evidence="2">The sequence shown here is derived from an EMBL/GenBank/DDBJ whole genome shotgun (WGS) entry which is preliminary data.</text>
</comment>
<evidence type="ECO:0000313" key="3">
    <source>
        <dbReference type="Proteomes" id="UP001338309"/>
    </source>
</evidence>
<feature type="signal peptide" evidence="1">
    <location>
        <begin position="1"/>
        <end position="22"/>
    </location>
</feature>
<dbReference type="InterPro" id="IPR007433">
    <property type="entry name" value="DUF481"/>
</dbReference>
<keyword evidence="3" id="KW-1185">Reference proteome</keyword>
<accession>A0ABQ6PT67</accession>
<dbReference type="EMBL" id="BTPD01000015">
    <property type="protein sequence ID" value="GMQ31176.1"/>
    <property type="molecule type" value="Genomic_DNA"/>
</dbReference>
<dbReference type="RefSeq" id="WP_338225896.1">
    <property type="nucleotide sequence ID" value="NZ_BTPD01000015.1"/>
</dbReference>
<evidence type="ECO:0000313" key="2">
    <source>
        <dbReference type="EMBL" id="GMQ31176.1"/>
    </source>
</evidence>
<dbReference type="Proteomes" id="UP001338309">
    <property type="component" value="Unassembled WGS sequence"/>
</dbReference>
<name>A0ABQ6PT67_9BACT</name>
<dbReference type="Pfam" id="PF04338">
    <property type="entry name" value="DUF481"/>
    <property type="match status" value="1"/>
</dbReference>
<evidence type="ECO:0008006" key="4">
    <source>
        <dbReference type="Google" id="ProtNLM"/>
    </source>
</evidence>
<sequence>MKLKALFLLILLSSVTLSILHAQTDTLILTNKDKIIGEIKSMDKGVMVFETDYSNSDFKIDWKKVNQVFSQTKFLITLSDGTRYNGMVNSLNDSLVRIIPSIPEKILDLKKKKHKQDSIPLDPVPVPINTIVYLNALDEGFWSRLSLYFDVGTTLTKANDLRQFTFNLGTGYLADRWKVNLTLNNLRSTQTGTEPIVRNELTLAYNYFLQKDWYLLYNLNILSNTEQLLDFRNSNMVGLGKYLVHTNKVYLGFQGGINLNSEKFANQENSGRTAEGFFGVGYNIYDIGDLDLLTSVMLYPSLSTKDRIRSDLKFDIRYEFKFDLYFKVGTTLNYDNQPVEGASDLDYIFQTTIGWKL</sequence>
<protein>
    <recommendedName>
        <fullName evidence="4">DUF481 domain-containing protein</fullName>
    </recommendedName>
</protein>
<reference evidence="2 3" key="1">
    <citation type="submission" date="2023-08" db="EMBL/GenBank/DDBJ databases">
        <title>Draft genome sequence of Algoriphagus confluentis.</title>
        <authorList>
            <person name="Takatani N."/>
            <person name="Hosokawa M."/>
            <person name="Sawabe T."/>
        </authorList>
    </citation>
    <scope>NUCLEOTIDE SEQUENCE [LARGE SCALE GENOMIC DNA]</scope>
    <source>
        <strain evidence="2 3">NBRC 111222</strain>
    </source>
</reference>
<organism evidence="2 3">
    <name type="scientific">Algoriphagus confluentis</name>
    <dbReference type="NCBI Taxonomy" id="1697556"/>
    <lineage>
        <taxon>Bacteria</taxon>
        <taxon>Pseudomonadati</taxon>
        <taxon>Bacteroidota</taxon>
        <taxon>Cytophagia</taxon>
        <taxon>Cytophagales</taxon>
        <taxon>Cyclobacteriaceae</taxon>
        <taxon>Algoriphagus</taxon>
    </lineage>
</organism>
<proteinExistence type="predicted"/>
<keyword evidence="1" id="KW-0732">Signal</keyword>